<protein>
    <submittedName>
        <fullName evidence="1">Uncharacterized protein</fullName>
    </submittedName>
</protein>
<accession>A0A7K1XZM0</accession>
<comment type="caution">
    <text evidence="1">The sequence shown here is derived from an EMBL/GenBank/DDBJ whole genome shotgun (WGS) entry which is preliminary data.</text>
</comment>
<gene>
    <name evidence="1" type="ORF">GS398_14220</name>
</gene>
<sequence length="47" mass="5508">MILFPDSQSGVLIMANSDNIFKKLPEYATGCKYTPWYRENCMPYDQK</sequence>
<dbReference type="Proteomes" id="UP000451233">
    <property type="component" value="Unassembled WGS sequence"/>
</dbReference>
<evidence type="ECO:0000313" key="2">
    <source>
        <dbReference type="Proteomes" id="UP000451233"/>
    </source>
</evidence>
<reference evidence="1 2" key="1">
    <citation type="submission" date="2019-11" db="EMBL/GenBank/DDBJ databases">
        <title>Pedobacter sp. HMF7056 Genome sequencing and assembly.</title>
        <authorList>
            <person name="Kang H."/>
            <person name="Kim H."/>
            <person name="Joh K."/>
        </authorList>
    </citation>
    <scope>NUCLEOTIDE SEQUENCE [LARGE SCALE GENOMIC DNA]</scope>
    <source>
        <strain evidence="1 2">HMF7056</strain>
    </source>
</reference>
<organism evidence="1 2">
    <name type="scientific">Hufsiella ginkgonis</name>
    <dbReference type="NCBI Taxonomy" id="2695274"/>
    <lineage>
        <taxon>Bacteria</taxon>
        <taxon>Pseudomonadati</taxon>
        <taxon>Bacteroidota</taxon>
        <taxon>Sphingobacteriia</taxon>
        <taxon>Sphingobacteriales</taxon>
        <taxon>Sphingobacteriaceae</taxon>
        <taxon>Hufsiella</taxon>
    </lineage>
</organism>
<dbReference type="AlphaFoldDB" id="A0A7K1XZM0"/>
<evidence type="ECO:0000313" key="1">
    <source>
        <dbReference type="EMBL" id="MXV16465.1"/>
    </source>
</evidence>
<keyword evidence="2" id="KW-1185">Reference proteome</keyword>
<name>A0A7K1XZM0_9SPHI</name>
<dbReference type="RefSeq" id="WP_160907458.1">
    <property type="nucleotide sequence ID" value="NZ_WVHS01000003.1"/>
</dbReference>
<proteinExistence type="predicted"/>
<dbReference type="EMBL" id="WVHS01000003">
    <property type="protein sequence ID" value="MXV16465.1"/>
    <property type="molecule type" value="Genomic_DNA"/>
</dbReference>